<keyword evidence="3" id="KW-1185">Reference proteome</keyword>
<reference evidence="3" key="1">
    <citation type="journal article" date="2019" name="Int. J. Syst. Evol. Microbiol.">
        <title>The Global Catalogue of Microorganisms (GCM) 10K type strain sequencing project: providing services to taxonomists for standard genome sequencing and annotation.</title>
        <authorList>
            <consortium name="The Broad Institute Genomics Platform"/>
            <consortium name="The Broad Institute Genome Sequencing Center for Infectious Disease"/>
            <person name="Wu L."/>
            <person name="Ma J."/>
        </authorList>
    </citation>
    <scope>NUCLEOTIDE SEQUENCE [LARGE SCALE GENOMIC DNA]</scope>
    <source>
        <strain evidence="3">CCUG 59858</strain>
    </source>
</reference>
<dbReference type="Gene3D" id="3.20.80.10">
    <property type="entry name" value="Regulatory factor, effector binding domain"/>
    <property type="match status" value="1"/>
</dbReference>
<dbReference type="SUPFAM" id="SSF55136">
    <property type="entry name" value="Probable bacterial effector-binding domain"/>
    <property type="match status" value="1"/>
</dbReference>
<protein>
    <submittedName>
        <fullName evidence="2">GyrI-like domain-containing protein</fullName>
    </submittedName>
</protein>
<dbReference type="EMBL" id="JBHSAB010000019">
    <property type="protein sequence ID" value="MFC3909068.1"/>
    <property type="molecule type" value="Genomic_DNA"/>
</dbReference>
<dbReference type="InterPro" id="IPR053182">
    <property type="entry name" value="YobU-like_regulator"/>
</dbReference>
<accession>A0ABV8CFE8</accession>
<dbReference type="Proteomes" id="UP001595758">
    <property type="component" value="Unassembled WGS sequence"/>
</dbReference>
<evidence type="ECO:0000313" key="3">
    <source>
        <dbReference type="Proteomes" id="UP001595758"/>
    </source>
</evidence>
<feature type="domain" description="AraC effector-binding" evidence="1">
    <location>
        <begin position="4"/>
        <end position="148"/>
    </location>
</feature>
<comment type="caution">
    <text evidence="2">The sequence shown here is derived from an EMBL/GenBank/DDBJ whole genome shotgun (WGS) entry which is preliminary data.</text>
</comment>
<name>A0ABV8CFE8_9GAMM</name>
<organism evidence="2 3">
    <name type="scientific">Legionella dresdenensis</name>
    <dbReference type="NCBI Taxonomy" id="450200"/>
    <lineage>
        <taxon>Bacteria</taxon>
        <taxon>Pseudomonadati</taxon>
        <taxon>Pseudomonadota</taxon>
        <taxon>Gammaproteobacteria</taxon>
        <taxon>Legionellales</taxon>
        <taxon>Legionellaceae</taxon>
        <taxon>Legionella</taxon>
    </lineage>
</organism>
<dbReference type="SMART" id="SM00871">
    <property type="entry name" value="AraC_E_bind"/>
    <property type="match status" value="1"/>
</dbReference>
<dbReference type="Pfam" id="PF14526">
    <property type="entry name" value="Cass2"/>
    <property type="match status" value="1"/>
</dbReference>
<gene>
    <name evidence="2" type="ORF">ACFORL_08275</name>
</gene>
<dbReference type="InterPro" id="IPR029441">
    <property type="entry name" value="Cass2"/>
</dbReference>
<proteinExistence type="predicted"/>
<dbReference type="InterPro" id="IPR011256">
    <property type="entry name" value="Reg_factor_effector_dom_sf"/>
</dbReference>
<evidence type="ECO:0000313" key="2">
    <source>
        <dbReference type="EMBL" id="MFC3909068.1"/>
    </source>
</evidence>
<evidence type="ECO:0000259" key="1">
    <source>
        <dbReference type="SMART" id="SM00871"/>
    </source>
</evidence>
<dbReference type="InterPro" id="IPR010499">
    <property type="entry name" value="AraC_E-bd"/>
</dbReference>
<dbReference type="PANTHER" id="PTHR36444">
    <property type="entry name" value="TRANSCRIPTIONAL REGULATOR PROTEIN YOBU-RELATED"/>
    <property type="match status" value="1"/>
</dbReference>
<dbReference type="RefSeq" id="WP_382342938.1">
    <property type="nucleotide sequence ID" value="NZ_JBHSAB010000019.1"/>
</dbReference>
<sequence length="149" mass="16493">MSAIEPIVCHISQFTVAGFSVRTKNSDEFNPETAKIPSLWQKFNTSIIANAPCVYGVYSDYESDVNGFYTLTVGVSESSEQAGFSRITIAHGNYLVFKGTGAMPEAVVTAWKQIWEFFASNLHYQRSFISDFEAYTSAGQVEIYIGIVS</sequence>
<dbReference type="PANTHER" id="PTHR36444:SF2">
    <property type="entry name" value="TRANSCRIPTIONAL REGULATOR PROTEIN YOBU-RELATED"/>
    <property type="match status" value="1"/>
</dbReference>